<protein>
    <submittedName>
        <fullName evidence="1">Uncharacterized protein</fullName>
    </submittedName>
</protein>
<name>A0ABQ4YDR3_9ASTR</name>
<dbReference type="Proteomes" id="UP001151760">
    <property type="component" value="Unassembled WGS sequence"/>
</dbReference>
<gene>
    <name evidence="1" type="ORF">Tco_0725725</name>
</gene>
<comment type="caution">
    <text evidence="1">The sequence shown here is derived from an EMBL/GenBank/DDBJ whole genome shotgun (WGS) entry which is preliminary data.</text>
</comment>
<accession>A0ABQ4YDR3</accession>
<dbReference type="EMBL" id="BQNB010010333">
    <property type="protein sequence ID" value="GJS75844.1"/>
    <property type="molecule type" value="Genomic_DNA"/>
</dbReference>
<organism evidence="1 2">
    <name type="scientific">Tanacetum coccineum</name>
    <dbReference type="NCBI Taxonomy" id="301880"/>
    <lineage>
        <taxon>Eukaryota</taxon>
        <taxon>Viridiplantae</taxon>
        <taxon>Streptophyta</taxon>
        <taxon>Embryophyta</taxon>
        <taxon>Tracheophyta</taxon>
        <taxon>Spermatophyta</taxon>
        <taxon>Magnoliopsida</taxon>
        <taxon>eudicotyledons</taxon>
        <taxon>Gunneridae</taxon>
        <taxon>Pentapetalae</taxon>
        <taxon>asterids</taxon>
        <taxon>campanulids</taxon>
        <taxon>Asterales</taxon>
        <taxon>Asteraceae</taxon>
        <taxon>Asteroideae</taxon>
        <taxon>Anthemideae</taxon>
        <taxon>Anthemidinae</taxon>
        <taxon>Tanacetum</taxon>
    </lineage>
</organism>
<sequence>MVNLGDTVGKESEGLTSLTGIASSPSVSFETLVKESLCVVNERLNNTVYRIFLGKRVAYLVIENYVKNTCSKFGLVKSMMIKDMFFFKFRSKDGMESMLENEDRLSDIATKLSYPLLLDSYTAAMCTNYWGRASYARAMVELRAYSELKDTIVVVVPKFIHECLKKIVSDVLQNLKKPTQAIRGIPVKPKSNFIYRPVQTTKTKDKAPAKPKVTKATNYTTSTLDSFDALNTLVDEDNYGGMNPFSTQEPKQAEGHGKKDINTKRINKLKKQILDGKIMLVDDDGKPLNKADSDLVDSDSESDVEVAYDDTAQFMASGGANDASLYEDEDYDIYDTYEL</sequence>
<evidence type="ECO:0000313" key="1">
    <source>
        <dbReference type="EMBL" id="GJS75844.1"/>
    </source>
</evidence>
<reference evidence="1" key="2">
    <citation type="submission" date="2022-01" db="EMBL/GenBank/DDBJ databases">
        <authorList>
            <person name="Yamashiro T."/>
            <person name="Shiraishi A."/>
            <person name="Satake H."/>
            <person name="Nakayama K."/>
        </authorList>
    </citation>
    <scope>NUCLEOTIDE SEQUENCE</scope>
</reference>
<evidence type="ECO:0000313" key="2">
    <source>
        <dbReference type="Proteomes" id="UP001151760"/>
    </source>
</evidence>
<reference evidence="1" key="1">
    <citation type="journal article" date="2022" name="Int. J. Mol. Sci.">
        <title>Draft Genome of Tanacetum Coccineum: Genomic Comparison of Closely Related Tanacetum-Family Plants.</title>
        <authorList>
            <person name="Yamashiro T."/>
            <person name="Shiraishi A."/>
            <person name="Nakayama K."/>
            <person name="Satake H."/>
        </authorList>
    </citation>
    <scope>NUCLEOTIDE SEQUENCE</scope>
</reference>
<keyword evidence="2" id="KW-1185">Reference proteome</keyword>
<proteinExistence type="predicted"/>